<feature type="region of interest" description="Disordered" evidence="1">
    <location>
        <begin position="1"/>
        <end position="37"/>
    </location>
</feature>
<dbReference type="GeneID" id="54297430"/>
<dbReference type="EMBL" id="ML995478">
    <property type="protein sequence ID" value="KAF2145009.1"/>
    <property type="molecule type" value="Genomic_DNA"/>
</dbReference>
<gene>
    <name evidence="2" type="ORF">K452DRAFT_284400</name>
</gene>
<dbReference type="AlphaFoldDB" id="A0A6A6BLL6"/>
<organism evidence="2 3">
    <name type="scientific">Aplosporella prunicola CBS 121167</name>
    <dbReference type="NCBI Taxonomy" id="1176127"/>
    <lineage>
        <taxon>Eukaryota</taxon>
        <taxon>Fungi</taxon>
        <taxon>Dikarya</taxon>
        <taxon>Ascomycota</taxon>
        <taxon>Pezizomycotina</taxon>
        <taxon>Dothideomycetes</taxon>
        <taxon>Dothideomycetes incertae sedis</taxon>
        <taxon>Botryosphaeriales</taxon>
        <taxon>Aplosporellaceae</taxon>
        <taxon>Aplosporella</taxon>
    </lineage>
</organism>
<proteinExistence type="predicted"/>
<protein>
    <submittedName>
        <fullName evidence="2">Uncharacterized protein</fullName>
    </submittedName>
</protein>
<reference evidence="2" key="1">
    <citation type="journal article" date="2020" name="Stud. Mycol.">
        <title>101 Dothideomycetes genomes: a test case for predicting lifestyles and emergence of pathogens.</title>
        <authorList>
            <person name="Haridas S."/>
            <person name="Albert R."/>
            <person name="Binder M."/>
            <person name="Bloem J."/>
            <person name="Labutti K."/>
            <person name="Salamov A."/>
            <person name="Andreopoulos B."/>
            <person name="Baker S."/>
            <person name="Barry K."/>
            <person name="Bills G."/>
            <person name="Bluhm B."/>
            <person name="Cannon C."/>
            <person name="Castanera R."/>
            <person name="Culley D."/>
            <person name="Daum C."/>
            <person name="Ezra D."/>
            <person name="Gonzalez J."/>
            <person name="Henrissat B."/>
            <person name="Kuo A."/>
            <person name="Liang C."/>
            <person name="Lipzen A."/>
            <person name="Lutzoni F."/>
            <person name="Magnuson J."/>
            <person name="Mondo S."/>
            <person name="Nolan M."/>
            <person name="Ohm R."/>
            <person name="Pangilinan J."/>
            <person name="Park H.-J."/>
            <person name="Ramirez L."/>
            <person name="Alfaro M."/>
            <person name="Sun H."/>
            <person name="Tritt A."/>
            <person name="Yoshinaga Y."/>
            <person name="Zwiers L.-H."/>
            <person name="Turgeon B."/>
            <person name="Goodwin S."/>
            <person name="Spatafora J."/>
            <person name="Crous P."/>
            <person name="Grigoriev I."/>
        </authorList>
    </citation>
    <scope>NUCLEOTIDE SEQUENCE</scope>
    <source>
        <strain evidence="2">CBS 121167</strain>
    </source>
</reference>
<evidence type="ECO:0000313" key="3">
    <source>
        <dbReference type="Proteomes" id="UP000799438"/>
    </source>
</evidence>
<name>A0A6A6BLL6_9PEZI</name>
<dbReference type="Proteomes" id="UP000799438">
    <property type="component" value="Unassembled WGS sequence"/>
</dbReference>
<evidence type="ECO:0000256" key="1">
    <source>
        <dbReference type="SAM" id="MobiDB-lite"/>
    </source>
</evidence>
<accession>A0A6A6BLL6</accession>
<keyword evidence="3" id="KW-1185">Reference proteome</keyword>
<dbReference type="RefSeq" id="XP_033400721.1">
    <property type="nucleotide sequence ID" value="XM_033539934.1"/>
</dbReference>
<sequence length="107" mass="12110">MKWPVSRDLVHSPRPKESARFSHQSQNPWVTSQPPAPSPRLQFLSSYRPLRPSHTPRVPRAQPLFSPSVVANLATPQDAALRHLPPASVRSRRHPVEQVDIFLIFPA</sequence>
<feature type="compositionally biased region" description="Polar residues" evidence="1">
    <location>
        <begin position="21"/>
        <end position="33"/>
    </location>
</feature>
<evidence type="ECO:0000313" key="2">
    <source>
        <dbReference type="EMBL" id="KAF2145009.1"/>
    </source>
</evidence>
<feature type="compositionally biased region" description="Basic and acidic residues" evidence="1">
    <location>
        <begin position="8"/>
        <end position="20"/>
    </location>
</feature>